<dbReference type="AlphaFoldDB" id="A0A840MLF4"/>
<evidence type="ECO:0000313" key="1">
    <source>
        <dbReference type="EMBL" id="MBB5017542.1"/>
    </source>
</evidence>
<protein>
    <submittedName>
        <fullName evidence="1">Uncharacterized protein</fullName>
    </submittedName>
</protein>
<comment type="caution">
    <text evidence="1">The sequence shown here is derived from an EMBL/GenBank/DDBJ whole genome shotgun (WGS) entry which is preliminary data.</text>
</comment>
<sequence length="73" mass="7882">MAALQEGWLVVAPLNLLGHKCGYAINKHRSDDAGTHHQQDLAERLGIQNAENKKAAGKTSRLATRLSADSFSV</sequence>
<name>A0A840MLF4_9PROT</name>
<proteinExistence type="predicted"/>
<accession>A0A840MLF4</accession>
<dbReference type="EMBL" id="JACHHY010000004">
    <property type="protein sequence ID" value="MBB5017542.1"/>
    <property type="molecule type" value="Genomic_DNA"/>
</dbReference>
<gene>
    <name evidence="1" type="ORF">HNQ59_000811</name>
</gene>
<dbReference type="RefSeq" id="WP_184035530.1">
    <property type="nucleotide sequence ID" value="NZ_JACHHY010000004.1"/>
</dbReference>
<keyword evidence="2" id="KW-1185">Reference proteome</keyword>
<reference evidence="1 2" key="1">
    <citation type="submission" date="2020-08" db="EMBL/GenBank/DDBJ databases">
        <title>Genomic Encyclopedia of Type Strains, Phase IV (KMG-IV): sequencing the most valuable type-strain genomes for metagenomic binning, comparative biology and taxonomic classification.</title>
        <authorList>
            <person name="Goeker M."/>
        </authorList>
    </citation>
    <scope>NUCLEOTIDE SEQUENCE [LARGE SCALE GENOMIC DNA]</scope>
    <source>
        <strain evidence="1 2">DSM 27165</strain>
    </source>
</reference>
<dbReference type="Proteomes" id="UP000575898">
    <property type="component" value="Unassembled WGS sequence"/>
</dbReference>
<organism evidence="1 2">
    <name type="scientific">Chitinivorax tropicus</name>
    <dbReference type="NCBI Taxonomy" id="714531"/>
    <lineage>
        <taxon>Bacteria</taxon>
        <taxon>Pseudomonadati</taxon>
        <taxon>Pseudomonadota</taxon>
        <taxon>Betaproteobacteria</taxon>
        <taxon>Chitinivorax</taxon>
    </lineage>
</organism>
<evidence type="ECO:0000313" key="2">
    <source>
        <dbReference type="Proteomes" id="UP000575898"/>
    </source>
</evidence>